<keyword evidence="2" id="KW-1185">Reference proteome</keyword>
<protein>
    <submittedName>
        <fullName evidence="1">Uncharacterized protein</fullName>
    </submittedName>
</protein>
<accession>A0A6G1HGD8</accession>
<reference evidence="1" key="1">
    <citation type="journal article" date="2020" name="Stud. Mycol.">
        <title>101 Dothideomycetes genomes: a test case for predicting lifestyles and emergence of pathogens.</title>
        <authorList>
            <person name="Haridas S."/>
            <person name="Albert R."/>
            <person name="Binder M."/>
            <person name="Bloem J."/>
            <person name="Labutti K."/>
            <person name="Salamov A."/>
            <person name="Andreopoulos B."/>
            <person name="Baker S."/>
            <person name="Barry K."/>
            <person name="Bills G."/>
            <person name="Bluhm B."/>
            <person name="Cannon C."/>
            <person name="Castanera R."/>
            <person name="Culley D."/>
            <person name="Daum C."/>
            <person name="Ezra D."/>
            <person name="Gonzalez J."/>
            <person name="Henrissat B."/>
            <person name="Kuo A."/>
            <person name="Liang C."/>
            <person name="Lipzen A."/>
            <person name="Lutzoni F."/>
            <person name="Magnuson J."/>
            <person name="Mondo S."/>
            <person name="Nolan M."/>
            <person name="Ohm R."/>
            <person name="Pangilinan J."/>
            <person name="Park H.-J."/>
            <person name="Ramirez L."/>
            <person name="Alfaro M."/>
            <person name="Sun H."/>
            <person name="Tritt A."/>
            <person name="Yoshinaga Y."/>
            <person name="Zwiers L.-H."/>
            <person name="Turgeon B."/>
            <person name="Goodwin S."/>
            <person name="Spatafora J."/>
            <person name="Crous P."/>
            <person name="Grigoriev I."/>
        </authorList>
    </citation>
    <scope>NUCLEOTIDE SEQUENCE</scope>
    <source>
        <strain evidence="1">CBS 113979</strain>
    </source>
</reference>
<dbReference type="AlphaFoldDB" id="A0A6G1HGD8"/>
<evidence type="ECO:0000313" key="2">
    <source>
        <dbReference type="Proteomes" id="UP000800041"/>
    </source>
</evidence>
<proteinExistence type="predicted"/>
<dbReference type="EMBL" id="ML977137">
    <property type="protein sequence ID" value="KAF1992296.1"/>
    <property type="molecule type" value="Genomic_DNA"/>
</dbReference>
<sequence>MVRFLLVSNLSHSSMLLRKVNVFARGYKRLISPRAPDGAKRVKISYGPYLLPAGGMTTRLLRGGKAPCSNCYITGMEAGLEYQDGSIANIDTGSWLHHMVMTQGTNGVVFASGNERTPMRLNDVGKYGIRTMGNQPIGAMIELMSEGTQTRNVMLTMEFEYLDNAAAQALGYKNIDMKWQDVGTPPAREGVYSFKTRPSPVLRSGKLIFADGHEHDAGTHMNVYVNNKVVCKSTMLYGRRPGYTSAMGAGHADKRDGAMGMHISDASVCKDFGTVKTGDRIHVEAFYDTNAYPLMMHKGKPEALMGISRIYIAYDGMM</sequence>
<dbReference type="OrthoDB" id="3910689at2759"/>
<name>A0A6G1HGD8_9PEZI</name>
<gene>
    <name evidence="1" type="ORF">K402DRAFT_3214</name>
</gene>
<dbReference type="Proteomes" id="UP000800041">
    <property type="component" value="Unassembled WGS sequence"/>
</dbReference>
<evidence type="ECO:0000313" key="1">
    <source>
        <dbReference type="EMBL" id="KAF1992296.1"/>
    </source>
</evidence>
<organism evidence="1 2">
    <name type="scientific">Aulographum hederae CBS 113979</name>
    <dbReference type="NCBI Taxonomy" id="1176131"/>
    <lineage>
        <taxon>Eukaryota</taxon>
        <taxon>Fungi</taxon>
        <taxon>Dikarya</taxon>
        <taxon>Ascomycota</taxon>
        <taxon>Pezizomycotina</taxon>
        <taxon>Dothideomycetes</taxon>
        <taxon>Pleosporomycetidae</taxon>
        <taxon>Aulographales</taxon>
        <taxon>Aulographaceae</taxon>
    </lineage>
</organism>